<feature type="chain" id="PRO_5014385302" evidence="1">
    <location>
        <begin position="18"/>
        <end position="790"/>
    </location>
</feature>
<feature type="domain" description="Rhamnogalacturonase A/B/Epimerase-like pectate lyase" evidence="2">
    <location>
        <begin position="81"/>
        <end position="295"/>
    </location>
</feature>
<dbReference type="InterPro" id="IPR011050">
    <property type="entry name" value="Pectin_lyase_fold/virulence"/>
</dbReference>
<name>A0A2J6QS60_HYAVF</name>
<dbReference type="STRING" id="1149755.A0A2J6QS60"/>
<dbReference type="PANTHER" id="PTHR33928:SF2">
    <property type="entry name" value="PECTATE LYASE SUPERFAMILY PROTEIN DOMAIN-CONTAINING PROTEIN-RELATED"/>
    <property type="match status" value="1"/>
</dbReference>
<keyword evidence="4" id="KW-1185">Reference proteome</keyword>
<dbReference type="SUPFAM" id="SSF51126">
    <property type="entry name" value="Pectin lyase-like"/>
    <property type="match status" value="2"/>
</dbReference>
<reference evidence="3 4" key="1">
    <citation type="submission" date="2016-04" db="EMBL/GenBank/DDBJ databases">
        <title>A degradative enzymes factory behind the ericoid mycorrhizal symbiosis.</title>
        <authorList>
            <consortium name="DOE Joint Genome Institute"/>
            <person name="Martino E."/>
            <person name="Morin E."/>
            <person name="Grelet G."/>
            <person name="Kuo A."/>
            <person name="Kohler A."/>
            <person name="Daghino S."/>
            <person name="Barry K."/>
            <person name="Choi C."/>
            <person name="Cichocki N."/>
            <person name="Clum A."/>
            <person name="Copeland A."/>
            <person name="Hainaut M."/>
            <person name="Haridas S."/>
            <person name="Labutti K."/>
            <person name="Lindquist E."/>
            <person name="Lipzen A."/>
            <person name="Khouja H.-R."/>
            <person name="Murat C."/>
            <person name="Ohm R."/>
            <person name="Olson A."/>
            <person name="Spatafora J."/>
            <person name="Veneault-Fourrey C."/>
            <person name="Henrissat B."/>
            <person name="Grigoriev I."/>
            <person name="Martin F."/>
            <person name="Perotto S."/>
        </authorList>
    </citation>
    <scope>NUCLEOTIDE SEQUENCE [LARGE SCALE GENOMIC DNA]</scope>
    <source>
        <strain evidence="3 4">F</strain>
    </source>
</reference>
<gene>
    <name evidence="3" type="ORF">L207DRAFT_504676</name>
</gene>
<sequence length="790" mass="83402">MKFLSATLLLSVLGVQGIQFEPSAVGIIASEIKDRYSHYIKYNGTAAASPAIRVNETEAVILPRQSTAYWYEDITHQGISAFGNGVTDDTAAINAAISAGGRCGEGCSSSTTTPAVVYFPAGTYLISSSIIDYYYTQLIGNPNSPPVIKATSGFSGFGLIDGDPYYTSNLNWGSTNVFYRQVRNFVFDLTSIPATSEATGIHWPTAQATSLQNVVFEMSAAAGTQHTGLFCESGSAGFMTDVTFNGGIVGASIGNQQFTMRNLIFNNCVTAISQLWDWGWVYQGISINNCQKGIDISAGGTTGQEVGSVTLIDSTITNTPIGIITAYTSSSSPATAGSLIIENVVLDNVPTAIQLTGGTTVLAGSSGTITIAGWGEGHQYTPSGPTQFEGTITPNSRPASLLSGSNYYVQSKPQYGSLPVSSFQSVRSAGATGNGVTDDTNALQQVINNAAAAGDVVFFDAGTYLVTSTLLIPAGSILVGESYSVIMSSGSYFNNMASPQPVVRVGNAGDTGRVQWSDMIVSTQGEQAGAILIEWNLNTAGTPSGMWDVHTRIGGFVGSDLQYAQCPSGSQNSACIGAYMSMHITPSAGGLYMENNWLWTADHDIDDPSNRQLTIFNGRGLLIESTSGTFWLVGTAVEHHTLYQYQLANTKNVYMGFIQTETPYYQPVPSAPAPFTTNSALNDPTFSSSCSSGNCANAWGLRILNSANILVYGAGLYSFFDNYSTTCSDNPGPENCQTAIASIEGTYSDVNVYCLSTVGTTDMLLLDGATVALYSDNNNVYPDTVALFKS</sequence>
<proteinExistence type="predicted"/>
<dbReference type="EMBL" id="KZ613978">
    <property type="protein sequence ID" value="PMD29096.1"/>
    <property type="molecule type" value="Genomic_DNA"/>
</dbReference>
<dbReference type="FunFam" id="2.160.20.10:FF:000023">
    <property type="entry name" value="Exo-beta-1,3-glucanase Exg0"/>
    <property type="match status" value="1"/>
</dbReference>
<dbReference type="InterPro" id="IPR039279">
    <property type="entry name" value="QRT3-like"/>
</dbReference>
<evidence type="ECO:0000313" key="3">
    <source>
        <dbReference type="EMBL" id="PMD29096.1"/>
    </source>
</evidence>
<evidence type="ECO:0000259" key="2">
    <source>
        <dbReference type="Pfam" id="PF12708"/>
    </source>
</evidence>
<dbReference type="GO" id="GO:0004650">
    <property type="term" value="F:polygalacturonase activity"/>
    <property type="evidence" value="ECO:0007669"/>
    <property type="project" value="InterPro"/>
</dbReference>
<accession>A0A2J6QS60</accession>
<dbReference type="CDD" id="cd23668">
    <property type="entry name" value="GH55_beta13glucanase-like"/>
    <property type="match status" value="1"/>
</dbReference>
<dbReference type="Proteomes" id="UP000235786">
    <property type="component" value="Unassembled WGS sequence"/>
</dbReference>
<protein>
    <submittedName>
        <fullName evidence="3">Glycoside hydrolase family 55 protein</fullName>
    </submittedName>
</protein>
<dbReference type="Pfam" id="PF12708">
    <property type="entry name" value="Pect-lyase_RHGA_epim"/>
    <property type="match status" value="2"/>
</dbReference>
<organism evidence="3 4">
    <name type="scientific">Hyaloscypha variabilis (strain UAMH 11265 / GT02V1 / F)</name>
    <name type="common">Meliniomyces variabilis</name>
    <dbReference type="NCBI Taxonomy" id="1149755"/>
    <lineage>
        <taxon>Eukaryota</taxon>
        <taxon>Fungi</taxon>
        <taxon>Dikarya</taxon>
        <taxon>Ascomycota</taxon>
        <taxon>Pezizomycotina</taxon>
        <taxon>Leotiomycetes</taxon>
        <taxon>Helotiales</taxon>
        <taxon>Hyaloscyphaceae</taxon>
        <taxon>Hyaloscypha</taxon>
        <taxon>Hyaloscypha variabilis</taxon>
    </lineage>
</organism>
<dbReference type="InterPro" id="IPR024535">
    <property type="entry name" value="RHGA/B-epi-like_pectate_lyase"/>
</dbReference>
<evidence type="ECO:0000256" key="1">
    <source>
        <dbReference type="SAM" id="SignalP"/>
    </source>
</evidence>
<dbReference type="OrthoDB" id="1046782at2759"/>
<dbReference type="Gene3D" id="2.160.20.10">
    <property type="entry name" value="Single-stranded right-handed beta-helix, Pectin lyase-like"/>
    <property type="match status" value="2"/>
</dbReference>
<keyword evidence="3" id="KW-0378">Hydrolase</keyword>
<dbReference type="PANTHER" id="PTHR33928">
    <property type="entry name" value="POLYGALACTURONASE QRT3"/>
    <property type="match status" value="1"/>
</dbReference>
<feature type="domain" description="Rhamnogalacturonase A/B/Epimerase-like pectate lyase" evidence="2">
    <location>
        <begin position="424"/>
        <end position="494"/>
    </location>
</feature>
<dbReference type="InterPro" id="IPR012334">
    <property type="entry name" value="Pectin_lyas_fold"/>
</dbReference>
<dbReference type="AlphaFoldDB" id="A0A2J6QS60"/>
<evidence type="ECO:0000313" key="4">
    <source>
        <dbReference type="Proteomes" id="UP000235786"/>
    </source>
</evidence>
<keyword evidence="1" id="KW-0732">Signal</keyword>
<feature type="signal peptide" evidence="1">
    <location>
        <begin position="1"/>
        <end position="17"/>
    </location>
</feature>